<dbReference type="InterPro" id="IPR003870">
    <property type="entry name" value="DUF222"/>
</dbReference>
<name>A0A7I7WP18_MYCGU</name>
<evidence type="ECO:0000259" key="1">
    <source>
        <dbReference type="SMART" id="SM00507"/>
    </source>
</evidence>
<sequence length="458" mass="48913">MFDGSLPEIGEVAALSDAALIDAAGGWGRVEAAACARKQAAMAEIFVRRTGLDAGERELWWVDPEAGVAAELAAALNVSTGMALHLTHRGVALRDRLPKVAELFHSGSISDLLVRAIVWRTYLIEDPDAMANVDAALAEQVVTWGPLSAKKTEQAIDALVERFDPGALRRSRDSSQYRDVTFGSPSDEAGCTSMWARLLTGDAKVLEQRVNEIAGSVCDADPRTLGERRSEALTALADGLTELACQCGDAECAAAGRRRTSPTSTVVHVIADADTVSAAQVASATDTAPAFVIGGGILPSSLLAATLERATSRQVRHPGVDASPETRYRPSAGLAAFVRCRDLTCRWPGCDKPADVCDLDHTVPYPLGPTHASNLKCLCRFHHLLKTFCGWLDQQLPDGNVVWTAPTGHTYITRPGSAELFASLCRSTGKLALPEPRTIAQSTGDRGAMMPKRRHTRV</sequence>
<reference evidence="2 3" key="1">
    <citation type="journal article" date="2019" name="Emerg. Microbes Infect.">
        <title>Comprehensive subspecies identification of 175 nontuberculous mycobacteria species based on 7547 genomic profiles.</title>
        <authorList>
            <person name="Matsumoto Y."/>
            <person name="Kinjo T."/>
            <person name="Motooka D."/>
            <person name="Nabeya D."/>
            <person name="Jung N."/>
            <person name="Uechi K."/>
            <person name="Horii T."/>
            <person name="Iida T."/>
            <person name="Fujita J."/>
            <person name="Nakamura S."/>
        </authorList>
    </citation>
    <scope>NUCLEOTIDE SEQUENCE [LARGE SCALE GENOMIC DNA]</scope>
    <source>
        <strain evidence="2 3">JCM 12688</strain>
    </source>
</reference>
<protein>
    <submittedName>
        <fullName evidence="2">HNH endonuclease</fullName>
    </submittedName>
</protein>
<evidence type="ECO:0000313" key="2">
    <source>
        <dbReference type="EMBL" id="BBZ19294.1"/>
    </source>
</evidence>
<accession>A0A7I7WP18</accession>
<dbReference type="RefSeq" id="WP_308205935.1">
    <property type="nucleotide sequence ID" value="NZ_AP022608.1"/>
</dbReference>
<dbReference type="KEGG" id="mgad:MGAD_36290"/>
<dbReference type="Proteomes" id="UP000466187">
    <property type="component" value="Chromosome"/>
</dbReference>
<dbReference type="InterPro" id="IPR003615">
    <property type="entry name" value="HNH_nuc"/>
</dbReference>
<dbReference type="GO" id="GO:0004519">
    <property type="term" value="F:endonuclease activity"/>
    <property type="evidence" value="ECO:0007669"/>
    <property type="project" value="UniProtKB-KW"/>
</dbReference>
<feature type="domain" description="HNH nuclease" evidence="1">
    <location>
        <begin position="333"/>
        <end position="384"/>
    </location>
</feature>
<gene>
    <name evidence="2" type="ORF">MGAD_36290</name>
</gene>
<organism evidence="2 3">
    <name type="scientific">Mycolicibacterium gadium</name>
    <name type="common">Mycobacterium gadium</name>
    <dbReference type="NCBI Taxonomy" id="1794"/>
    <lineage>
        <taxon>Bacteria</taxon>
        <taxon>Bacillati</taxon>
        <taxon>Actinomycetota</taxon>
        <taxon>Actinomycetes</taxon>
        <taxon>Mycobacteriales</taxon>
        <taxon>Mycobacteriaceae</taxon>
        <taxon>Mycolicibacterium</taxon>
    </lineage>
</organism>
<dbReference type="Pfam" id="PF02720">
    <property type="entry name" value="DUF222"/>
    <property type="match status" value="1"/>
</dbReference>
<dbReference type="AlphaFoldDB" id="A0A7I7WP18"/>
<proteinExistence type="predicted"/>
<dbReference type="CDD" id="cd00085">
    <property type="entry name" value="HNHc"/>
    <property type="match status" value="1"/>
</dbReference>
<dbReference type="SMART" id="SM00507">
    <property type="entry name" value="HNHc"/>
    <property type="match status" value="1"/>
</dbReference>
<dbReference type="EMBL" id="AP022608">
    <property type="protein sequence ID" value="BBZ19294.1"/>
    <property type="molecule type" value="Genomic_DNA"/>
</dbReference>
<evidence type="ECO:0000313" key="3">
    <source>
        <dbReference type="Proteomes" id="UP000466187"/>
    </source>
</evidence>
<keyword evidence="2" id="KW-0540">Nuclease</keyword>
<keyword evidence="2" id="KW-0378">Hydrolase</keyword>
<keyword evidence="2" id="KW-0255">Endonuclease</keyword>